<feature type="domain" description="GIY-YIG" evidence="3">
    <location>
        <begin position="700"/>
        <end position="777"/>
    </location>
</feature>
<gene>
    <name evidence="4" type="ORF">L323_15415</name>
</gene>
<dbReference type="InterPro" id="IPR036280">
    <property type="entry name" value="Multihaem_cyt_sf"/>
</dbReference>
<protein>
    <recommendedName>
        <fullName evidence="3">GIY-YIG domain-containing protein</fullName>
    </recommendedName>
</protein>
<dbReference type="Proteomes" id="UP000016860">
    <property type="component" value="Unassembled WGS sequence"/>
</dbReference>
<dbReference type="InterPro" id="IPR013762">
    <property type="entry name" value="Integrase-like_cat_sf"/>
</dbReference>
<dbReference type="InterPro" id="IPR000305">
    <property type="entry name" value="GIY-YIG_endonuc"/>
</dbReference>
<organism evidence="4 5">
    <name type="scientific">Ruminiclostridium papyrosolvens C7</name>
    <dbReference type="NCBI Taxonomy" id="1330534"/>
    <lineage>
        <taxon>Bacteria</taxon>
        <taxon>Bacillati</taxon>
        <taxon>Bacillota</taxon>
        <taxon>Clostridia</taxon>
        <taxon>Eubacteriales</taxon>
        <taxon>Oscillospiraceae</taxon>
        <taxon>Ruminiclostridium</taxon>
    </lineage>
</organism>
<sequence length="783" mass="92050">MIEEFHKWSQKYDSCLICGTTEKRHFAKGLCITCYSREYEKNKSLSICDICNNQGRISKVLDNLKICRKCYQKYYRIKRECDICHSISYITKSSEGKSICQTCYRKLYAPKEVCSICHSLERVASRKGGKIICTKCYKNSLPSRVCSVCNTEKQIEYVKNGKYVCSTCYNNIYRPKTYCSNCGKLDITKFNIANMSICPTCYYRYYRPTRICSICGKKRIIVKIIDNKSICDNCYINYAPKRTCSICQQLKPIKKKYDEKEICGDCYIKLQNTCSECGHVVVSFNYTLNICDNCAYKKKVIMLTEDIRNKFSSEEISQLYKEYIFTLIKNNYAGVKLYYKLNNDYKIFKFIDENGLINAKEKINDLINKIHIPLSIQNYFYMKGILKVESDIDIFTKIHFRFIDKVAPEFNNVFTSYSLSLIEIKRKFIDRGWNNKFSSKYYFQCLREACLFFKFLCKNDIKSINELNQNILDEYVLNFCGYVFQLKKLIIYINKNMKLFRTLTVQNVKIYTSLKNRSYSQNEQEAIFNLLNSSEINTRDKIIGFLVLVYGIKISEIVNISFDDIKISNNKYYLYARNTWITLNNDIGKMIWSYIKNDRKDQLSLGCQKEWLFTGSKYYKPIGSKYISSILTKFGIYVRRSFPTLFKNYFLNYDISPSLLIRGLGTNIATTINYYNYYNINGIHEVHVDKDRLAQTNNISNFKVYILSCSDGTYYTGYTSDLQKRLQQHQEGHGCTYTKTRTPVELVYTEELPDKPSALKREKQIKKLTIFDKEKLIEKSRAN</sequence>
<dbReference type="GO" id="GO:0006310">
    <property type="term" value="P:DNA recombination"/>
    <property type="evidence" value="ECO:0007669"/>
    <property type="project" value="UniProtKB-KW"/>
</dbReference>
<evidence type="ECO:0000313" key="5">
    <source>
        <dbReference type="Proteomes" id="UP000016860"/>
    </source>
</evidence>
<evidence type="ECO:0000256" key="2">
    <source>
        <dbReference type="ARBA" id="ARBA00023172"/>
    </source>
</evidence>
<dbReference type="AlphaFoldDB" id="U4QZS0"/>
<dbReference type="SUPFAM" id="SSF56349">
    <property type="entry name" value="DNA breaking-rejoining enzymes"/>
    <property type="match status" value="1"/>
</dbReference>
<dbReference type="GO" id="GO:0015074">
    <property type="term" value="P:DNA integration"/>
    <property type="evidence" value="ECO:0007669"/>
    <property type="project" value="InterPro"/>
</dbReference>
<dbReference type="PANTHER" id="PTHR34477:SF1">
    <property type="entry name" value="UPF0213 PROTEIN YHBQ"/>
    <property type="match status" value="1"/>
</dbReference>
<dbReference type="InterPro" id="IPR050190">
    <property type="entry name" value="UPF0213_domain"/>
</dbReference>
<dbReference type="SMART" id="SM00465">
    <property type="entry name" value="GIYc"/>
    <property type="match status" value="1"/>
</dbReference>
<comment type="similarity">
    <text evidence="1">Belongs to the UPF0213 family.</text>
</comment>
<dbReference type="PROSITE" id="PS50164">
    <property type="entry name" value="GIY_YIG"/>
    <property type="match status" value="1"/>
</dbReference>
<dbReference type="Pfam" id="PF01541">
    <property type="entry name" value="GIY-YIG"/>
    <property type="match status" value="1"/>
</dbReference>
<dbReference type="CDD" id="cd10456">
    <property type="entry name" value="GIY-YIG_UPF0213"/>
    <property type="match status" value="1"/>
</dbReference>
<keyword evidence="2" id="KW-0233">DNA recombination</keyword>
<dbReference type="SUPFAM" id="SSF48695">
    <property type="entry name" value="Multiheme cytochromes"/>
    <property type="match status" value="1"/>
</dbReference>
<dbReference type="PANTHER" id="PTHR34477">
    <property type="entry name" value="UPF0213 PROTEIN YHBQ"/>
    <property type="match status" value="1"/>
</dbReference>
<dbReference type="Gene3D" id="1.10.443.10">
    <property type="entry name" value="Intergrase catalytic core"/>
    <property type="match status" value="1"/>
</dbReference>
<dbReference type="InterPro" id="IPR011010">
    <property type="entry name" value="DNA_brk_join_enz"/>
</dbReference>
<name>U4QZS0_9FIRM</name>
<dbReference type="EMBL" id="ATAY01000082">
    <property type="protein sequence ID" value="EPR09957.1"/>
    <property type="molecule type" value="Genomic_DNA"/>
</dbReference>
<proteinExistence type="inferred from homology"/>
<evidence type="ECO:0000313" key="4">
    <source>
        <dbReference type="EMBL" id="EPR09957.1"/>
    </source>
</evidence>
<dbReference type="STRING" id="1330534.L323_15415"/>
<reference evidence="4 5" key="1">
    <citation type="journal article" date="2013" name="Genome Announc.">
        <title>Draft Genome Sequence of the Cellulolytic Bacterium Clostridium papyrosolvens C7 (ATCC 700395).</title>
        <authorList>
            <person name="Zepeda V."/>
            <person name="Dassa B."/>
            <person name="Borovok I."/>
            <person name="Lamed R."/>
            <person name="Bayer E.A."/>
            <person name="Cate J.H."/>
        </authorList>
    </citation>
    <scope>NUCLEOTIDE SEQUENCE [LARGE SCALE GENOMIC DNA]</scope>
    <source>
        <strain evidence="4 5">C7</strain>
    </source>
</reference>
<dbReference type="PATRIC" id="fig|1330534.3.peg.3052"/>
<dbReference type="Gene3D" id="3.40.1440.10">
    <property type="entry name" value="GIY-YIG endonuclease"/>
    <property type="match status" value="1"/>
</dbReference>
<accession>U4QZS0</accession>
<comment type="caution">
    <text evidence="4">The sequence shown here is derived from an EMBL/GenBank/DDBJ whole genome shotgun (WGS) entry which is preliminary data.</text>
</comment>
<dbReference type="GO" id="GO:0003677">
    <property type="term" value="F:DNA binding"/>
    <property type="evidence" value="ECO:0007669"/>
    <property type="project" value="InterPro"/>
</dbReference>
<dbReference type="RefSeq" id="WP_020816514.1">
    <property type="nucleotide sequence ID" value="NZ_ATAY01000082.1"/>
</dbReference>
<evidence type="ECO:0000256" key="1">
    <source>
        <dbReference type="ARBA" id="ARBA00007435"/>
    </source>
</evidence>
<dbReference type="InterPro" id="IPR035901">
    <property type="entry name" value="GIY-YIG_endonuc_sf"/>
</dbReference>
<dbReference type="SUPFAM" id="SSF82771">
    <property type="entry name" value="GIY-YIG endonuclease"/>
    <property type="match status" value="1"/>
</dbReference>
<evidence type="ECO:0000259" key="3">
    <source>
        <dbReference type="PROSITE" id="PS50164"/>
    </source>
</evidence>